<dbReference type="Pfam" id="PF11848">
    <property type="entry name" value="DUF3368"/>
    <property type="match status" value="1"/>
</dbReference>
<dbReference type="EMBL" id="MBTF01000023">
    <property type="protein sequence ID" value="OOQ58835.1"/>
    <property type="molecule type" value="Genomic_DNA"/>
</dbReference>
<dbReference type="PANTHER" id="PTHR39550">
    <property type="entry name" value="SLL0658 PROTEIN"/>
    <property type="match status" value="1"/>
</dbReference>
<protein>
    <recommendedName>
        <fullName evidence="3">DUF3368 domain-containing protein</fullName>
    </recommendedName>
</protein>
<evidence type="ECO:0000313" key="2">
    <source>
        <dbReference type="Proteomes" id="UP000189739"/>
    </source>
</evidence>
<dbReference type="OrthoDB" id="764457at2"/>
<proteinExistence type="predicted"/>
<evidence type="ECO:0000313" key="1">
    <source>
        <dbReference type="EMBL" id="OOQ58835.1"/>
    </source>
</evidence>
<dbReference type="InterPro" id="IPR021799">
    <property type="entry name" value="PIN-like_prokaryotic"/>
</dbReference>
<dbReference type="STRING" id="1792845.BC343_09320"/>
<reference evidence="1 2" key="1">
    <citation type="submission" date="2016-07" db="EMBL/GenBank/DDBJ databases">
        <title>Genomic analysis of zinc-resistant bacterium Mucilaginibacter pedocola TBZ30.</title>
        <authorList>
            <person name="Huang J."/>
            <person name="Tang J."/>
        </authorList>
    </citation>
    <scope>NUCLEOTIDE SEQUENCE [LARGE SCALE GENOMIC DNA]</scope>
    <source>
        <strain evidence="1 2">TBZ30</strain>
    </source>
</reference>
<dbReference type="InterPro" id="IPR029060">
    <property type="entry name" value="PIN-like_dom_sf"/>
</dbReference>
<evidence type="ECO:0008006" key="3">
    <source>
        <dbReference type="Google" id="ProtNLM"/>
    </source>
</evidence>
<keyword evidence="2" id="KW-1185">Reference proteome</keyword>
<name>A0A1S9PCY9_9SPHI</name>
<dbReference type="Proteomes" id="UP000189739">
    <property type="component" value="Unassembled WGS sequence"/>
</dbReference>
<comment type="caution">
    <text evidence="1">The sequence shown here is derived from an EMBL/GenBank/DDBJ whole genome shotgun (WGS) entry which is preliminary data.</text>
</comment>
<dbReference type="RefSeq" id="WP_078349548.1">
    <property type="nucleotide sequence ID" value="NZ_MBTF01000023.1"/>
</dbReference>
<gene>
    <name evidence="1" type="ORF">BC343_09320</name>
</gene>
<dbReference type="SUPFAM" id="SSF88723">
    <property type="entry name" value="PIN domain-like"/>
    <property type="match status" value="1"/>
</dbReference>
<dbReference type="AlphaFoldDB" id="A0A1S9PCY9"/>
<organism evidence="1 2">
    <name type="scientific">Mucilaginibacter pedocola</name>
    <dbReference type="NCBI Taxonomy" id="1792845"/>
    <lineage>
        <taxon>Bacteria</taxon>
        <taxon>Pseudomonadati</taxon>
        <taxon>Bacteroidota</taxon>
        <taxon>Sphingobacteriia</taxon>
        <taxon>Sphingobacteriales</taxon>
        <taxon>Sphingobacteriaceae</taxon>
        <taxon>Mucilaginibacter</taxon>
    </lineage>
</organism>
<dbReference type="PANTHER" id="PTHR39550:SF1">
    <property type="entry name" value="SLL0658 PROTEIN"/>
    <property type="match status" value="1"/>
</dbReference>
<accession>A0A1S9PCY9</accession>
<sequence>MTDKLTVVITDTSCFIILEKLQALHLLPQLFGNIITTPEIAAEYGNPLPDWVNIQTVTNTELQQQLAQQVDPGEASAIALAAEIDCDYLLTDDKDARKLAAKRGIAIKGSGGVLLLAKELGAIPLLKPYLEKMQQTNFRISSQLIEALLRDAGE</sequence>
<dbReference type="CDD" id="cd09854">
    <property type="entry name" value="PIN_VapC-like"/>
    <property type="match status" value="1"/>
</dbReference>